<keyword evidence="3" id="KW-1185">Reference proteome</keyword>
<proteinExistence type="predicted"/>
<dbReference type="OrthoDB" id="5670267at2759"/>
<name>A0A9W8AZQ5_9FUNG</name>
<feature type="non-terminal residue" evidence="2">
    <location>
        <position position="306"/>
    </location>
</feature>
<dbReference type="AlphaFoldDB" id="A0A9W8AZQ5"/>
<dbReference type="EMBL" id="JANBPY010000100">
    <property type="protein sequence ID" value="KAJ1969056.1"/>
    <property type="molecule type" value="Genomic_DNA"/>
</dbReference>
<feature type="region of interest" description="Disordered" evidence="1">
    <location>
        <begin position="99"/>
        <end position="145"/>
    </location>
</feature>
<comment type="caution">
    <text evidence="2">The sequence shown here is derived from an EMBL/GenBank/DDBJ whole genome shotgun (WGS) entry which is preliminary data.</text>
</comment>
<feature type="compositionally biased region" description="Low complexity" evidence="1">
    <location>
        <begin position="99"/>
        <end position="108"/>
    </location>
</feature>
<evidence type="ECO:0000313" key="3">
    <source>
        <dbReference type="Proteomes" id="UP001150925"/>
    </source>
</evidence>
<sequence>MDNLSQEFRPVKSSVRASKGTSTTSGFAATSWLVQASKGYVVSSNLDQRPDGSSTELDTFIPATTTGGNDSTLESFTEKMHTRGLHCLDTTDEASCLPTSGTLTTGGTDKPTGQLPISETATSLEISSTRRRVPQKTNSTGGYSTHTGQDASVDVTGTLCALYESRVTCGDVGLCALDWSTGRCTLAQVLVVKRAPTDGPSYLLTSLSNFSKAPFSILPAERRLFRSEQGLHYVKNLHTESPDKGLAVTLTEQELGNWQLGLACVGAVFGQLEQVQGQTMGPHSIHFSLESGKARLLRASILQPFY</sequence>
<evidence type="ECO:0000256" key="1">
    <source>
        <dbReference type="SAM" id="MobiDB-lite"/>
    </source>
</evidence>
<accession>A0A9W8AZQ5</accession>
<dbReference type="Proteomes" id="UP001150925">
    <property type="component" value="Unassembled WGS sequence"/>
</dbReference>
<feature type="compositionally biased region" description="Polar residues" evidence="1">
    <location>
        <begin position="135"/>
        <end position="145"/>
    </location>
</feature>
<evidence type="ECO:0000313" key="2">
    <source>
        <dbReference type="EMBL" id="KAJ1969056.1"/>
    </source>
</evidence>
<protein>
    <submittedName>
        <fullName evidence="2">Uncharacterized protein</fullName>
    </submittedName>
</protein>
<feature type="region of interest" description="Disordered" evidence="1">
    <location>
        <begin position="1"/>
        <end position="23"/>
    </location>
</feature>
<reference evidence="2" key="1">
    <citation type="submission" date="2022-07" db="EMBL/GenBank/DDBJ databases">
        <title>Phylogenomic reconstructions and comparative analyses of Kickxellomycotina fungi.</title>
        <authorList>
            <person name="Reynolds N.K."/>
            <person name="Stajich J.E."/>
            <person name="Barry K."/>
            <person name="Grigoriev I.V."/>
            <person name="Crous P."/>
            <person name="Smith M.E."/>
        </authorList>
    </citation>
    <scope>NUCLEOTIDE SEQUENCE</scope>
    <source>
        <strain evidence="2">RSA 1196</strain>
    </source>
</reference>
<organism evidence="2 3">
    <name type="scientific">Dispira parvispora</name>
    <dbReference type="NCBI Taxonomy" id="1520584"/>
    <lineage>
        <taxon>Eukaryota</taxon>
        <taxon>Fungi</taxon>
        <taxon>Fungi incertae sedis</taxon>
        <taxon>Zoopagomycota</taxon>
        <taxon>Kickxellomycotina</taxon>
        <taxon>Dimargaritomycetes</taxon>
        <taxon>Dimargaritales</taxon>
        <taxon>Dimargaritaceae</taxon>
        <taxon>Dispira</taxon>
    </lineage>
</organism>
<feature type="region of interest" description="Disordered" evidence="1">
    <location>
        <begin position="45"/>
        <end position="71"/>
    </location>
</feature>
<feature type="compositionally biased region" description="Polar residues" evidence="1">
    <location>
        <begin position="115"/>
        <end position="127"/>
    </location>
</feature>
<gene>
    <name evidence="2" type="ORF">IWQ62_000872</name>
</gene>